<dbReference type="CDD" id="cd00293">
    <property type="entry name" value="USP-like"/>
    <property type="match status" value="1"/>
</dbReference>
<gene>
    <name evidence="3" type="ORF">ACFOOI_19220</name>
</gene>
<dbReference type="PRINTS" id="PR01438">
    <property type="entry name" value="UNVRSLSTRESS"/>
</dbReference>
<dbReference type="Proteomes" id="UP001595616">
    <property type="component" value="Unassembled WGS sequence"/>
</dbReference>
<accession>A0ABV7Z3Q0</accession>
<dbReference type="Pfam" id="PF00582">
    <property type="entry name" value="Usp"/>
    <property type="match status" value="2"/>
</dbReference>
<comment type="caution">
    <text evidence="3">The sequence shown here is derived from an EMBL/GenBank/DDBJ whole genome shotgun (WGS) entry which is preliminary data.</text>
</comment>
<feature type="domain" description="UspA" evidence="2">
    <location>
        <begin position="213"/>
        <end position="271"/>
    </location>
</feature>
<name>A0ABV7Z3Q0_9BACT</name>
<evidence type="ECO:0000313" key="4">
    <source>
        <dbReference type="Proteomes" id="UP001595616"/>
    </source>
</evidence>
<dbReference type="RefSeq" id="WP_379839707.1">
    <property type="nucleotide sequence ID" value="NZ_JBHRYQ010000001.1"/>
</dbReference>
<feature type="domain" description="UspA" evidence="2">
    <location>
        <begin position="1"/>
        <end position="140"/>
    </location>
</feature>
<evidence type="ECO:0000256" key="1">
    <source>
        <dbReference type="ARBA" id="ARBA00008791"/>
    </source>
</evidence>
<comment type="similarity">
    <text evidence="1">Belongs to the universal stress protein A family.</text>
</comment>
<dbReference type="PANTHER" id="PTHR46268:SF6">
    <property type="entry name" value="UNIVERSAL STRESS PROTEIN UP12"/>
    <property type="match status" value="1"/>
</dbReference>
<sequence length="275" mass="30470">MKKIIVPIDFSSGADNALNFAINLATRHIAEIILLHCYIPVYVDPSMSGGITSTVEMPDLHAFDDTMQAKAREVQEKGVKATAKVMISDVATAINDLMESDQADFVVLGKTGQSGFLDKLLGSTAASILNRVKLPMLVVPERYTSHHVSNIVYATQLEFDETKVLDHVFSLSDTLKANLQLLHIKNDTELDIHQDFQFVDDIKAKYGNKTYELIDIDGHHTVKEIIDFSASKEDVLLVLASHHRGLLDGLLNPSVSKKIVSNTEIPTLVYHFKDV</sequence>
<dbReference type="Gene3D" id="3.40.50.620">
    <property type="entry name" value="HUPs"/>
    <property type="match status" value="2"/>
</dbReference>
<dbReference type="InterPro" id="IPR014729">
    <property type="entry name" value="Rossmann-like_a/b/a_fold"/>
</dbReference>
<protein>
    <submittedName>
        <fullName evidence="3">Universal stress protein</fullName>
    </submittedName>
</protein>
<dbReference type="InterPro" id="IPR006015">
    <property type="entry name" value="Universal_stress_UspA"/>
</dbReference>
<evidence type="ECO:0000313" key="3">
    <source>
        <dbReference type="EMBL" id="MFC3812803.1"/>
    </source>
</evidence>
<organism evidence="3 4">
    <name type="scientific">Lacihabitans lacunae</name>
    <dbReference type="NCBI Taxonomy" id="1028214"/>
    <lineage>
        <taxon>Bacteria</taxon>
        <taxon>Pseudomonadati</taxon>
        <taxon>Bacteroidota</taxon>
        <taxon>Cytophagia</taxon>
        <taxon>Cytophagales</taxon>
        <taxon>Leadbetterellaceae</taxon>
        <taxon>Lacihabitans</taxon>
    </lineage>
</organism>
<proteinExistence type="inferred from homology"/>
<dbReference type="SUPFAM" id="SSF52402">
    <property type="entry name" value="Adenine nucleotide alpha hydrolases-like"/>
    <property type="match status" value="2"/>
</dbReference>
<dbReference type="PANTHER" id="PTHR46268">
    <property type="entry name" value="STRESS RESPONSE PROTEIN NHAX"/>
    <property type="match status" value="1"/>
</dbReference>
<keyword evidence="4" id="KW-1185">Reference proteome</keyword>
<dbReference type="EMBL" id="JBHRYQ010000001">
    <property type="protein sequence ID" value="MFC3812803.1"/>
    <property type="molecule type" value="Genomic_DNA"/>
</dbReference>
<reference evidence="4" key="1">
    <citation type="journal article" date="2019" name="Int. J. Syst. Evol. Microbiol.">
        <title>The Global Catalogue of Microorganisms (GCM) 10K type strain sequencing project: providing services to taxonomists for standard genome sequencing and annotation.</title>
        <authorList>
            <consortium name="The Broad Institute Genomics Platform"/>
            <consortium name="The Broad Institute Genome Sequencing Center for Infectious Disease"/>
            <person name="Wu L."/>
            <person name="Ma J."/>
        </authorList>
    </citation>
    <scope>NUCLEOTIDE SEQUENCE [LARGE SCALE GENOMIC DNA]</scope>
    <source>
        <strain evidence="4">CECT 7956</strain>
    </source>
</reference>
<evidence type="ECO:0000259" key="2">
    <source>
        <dbReference type="Pfam" id="PF00582"/>
    </source>
</evidence>
<dbReference type="InterPro" id="IPR006016">
    <property type="entry name" value="UspA"/>
</dbReference>